<dbReference type="OrthoDB" id="7349961at2"/>
<keyword evidence="1" id="KW-0812">Transmembrane</keyword>
<dbReference type="Proteomes" id="UP000196878">
    <property type="component" value="Unassembled WGS sequence"/>
</dbReference>
<protein>
    <recommendedName>
        <fullName evidence="4">Tip attachment protein J domain-containing protein</fullName>
    </recommendedName>
</protein>
<dbReference type="AlphaFoldDB" id="A0A212AC26"/>
<evidence type="ECO:0000256" key="1">
    <source>
        <dbReference type="SAM" id="Phobius"/>
    </source>
</evidence>
<gene>
    <name evidence="2" type="ORF">CDV49_08305</name>
</gene>
<proteinExistence type="predicted"/>
<feature type="transmembrane region" description="Helical" evidence="1">
    <location>
        <begin position="83"/>
        <end position="104"/>
    </location>
</feature>
<keyword evidence="1" id="KW-0472">Membrane</keyword>
<organism evidence="2 3">
    <name type="scientific">Haematobacter genomosp. 1</name>
    <dbReference type="NCBI Taxonomy" id="366618"/>
    <lineage>
        <taxon>Bacteria</taxon>
        <taxon>Pseudomonadati</taxon>
        <taxon>Pseudomonadota</taxon>
        <taxon>Alphaproteobacteria</taxon>
        <taxon>Rhodobacterales</taxon>
        <taxon>Paracoccaceae</taxon>
        <taxon>Haematobacter</taxon>
    </lineage>
</organism>
<reference evidence="2 3" key="1">
    <citation type="submission" date="2016-12" db="EMBL/GenBank/DDBJ databases">
        <title>Comparison of Traditional DNA-DNA Hybridization with In Silico Genomic Analysis.</title>
        <authorList>
            <person name="Nicholson A.C."/>
            <person name="Humrighouse B.W."/>
            <person name="Graziano J."/>
            <person name="Lasker B."/>
            <person name="Whitney A.M."/>
            <person name="Mcquiston J.R."/>
        </authorList>
    </citation>
    <scope>NUCLEOTIDE SEQUENCE [LARGE SCALE GENOMIC DNA]</scope>
    <source>
        <strain evidence="2 3">H2240</strain>
    </source>
</reference>
<evidence type="ECO:0008006" key="4">
    <source>
        <dbReference type="Google" id="ProtNLM"/>
    </source>
</evidence>
<feature type="transmembrane region" description="Helical" evidence="1">
    <location>
        <begin position="116"/>
        <end position="136"/>
    </location>
</feature>
<sequence length="852" mass="91535">MTLCVYREPFGFTPRVERHTGTLAEMVARMHLPEEFAERGVVCVNGHPVPRGVWAMVRPRAEVTEVTFHLPPAGGGGGGGKQVLAMVAAIALTAGTAAIAGGSLATAGGWFAKGSISALALASGTAAVGSLLLGALTAPPTFGSADVRDTPESSAEGNVLAANGPIPRVVGERKVYPPFAVEPFLYFDGQDEVVEAVYCLAGPHRLRDVRFGTAPIHEMQSVEYQTREGWGSDADQTLVARQTKTEQLQAELKGYTTQEDNQSALDITDGIASALPVPQVVATRIAPHEHWLQLVFPAGLSQGGDTHGDQHVRVPLRIRVRREGTTQWLNLPELHYEGASLQSLRATIKLVWVPTARPATTQLEGWLGWTEGRIANPAQTIAPGFPSWQAHSWFIGSGAADFLNPATVGNTRVRNLRLTRYDATVYLSAPAFPPGRYEIEVTRGAGFKRSEYNPITYVYQGEAGNGVYDLFKYGLSGAVPVAPHGLNGMSDRVMLMRSVSIWNERPIPSGSELAIIAVRARNRQLGPLSVVAGGYVRDWDGGTWGPYTVTSNPAPHLRDIYVGSLNAAAVPAGIIDNGMMVGFRQHCIDHGYTVNALIEGRSMIEAARVVAACGYGQPYVSEVWGVIWDRDRSDETPVQIFTPRNTANFSWEKAFPTLPDGFLVTYADRTLGYEDRQITVLRDGVTVASRLLEQVTYDGIDTEAAARERALFDLRQLELRAVYYKFDAPAEAIVCRRGSLIGMQHHSFDVATAAGRVVAVDGLTLHLDEAVPGGTGRSIAIRQEGIAFAGLVDGPDSAVVTLTHAIPVEPGALFTAGPGEAGAKRMIVFAVEPHADLTATLTCLDEAPGLWA</sequence>
<comment type="caution">
    <text evidence="2">The sequence shown here is derived from an EMBL/GenBank/DDBJ whole genome shotgun (WGS) entry which is preliminary data.</text>
</comment>
<evidence type="ECO:0000313" key="3">
    <source>
        <dbReference type="Proteomes" id="UP000196878"/>
    </source>
</evidence>
<dbReference type="EMBL" id="NIPW01000011">
    <property type="protein sequence ID" value="OWJ78428.1"/>
    <property type="molecule type" value="Genomic_DNA"/>
</dbReference>
<evidence type="ECO:0000313" key="2">
    <source>
        <dbReference type="EMBL" id="OWJ78428.1"/>
    </source>
</evidence>
<accession>A0A212AC26</accession>
<name>A0A212AC26_9RHOB</name>
<keyword evidence="1" id="KW-1133">Transmembrane helix</keyword>
<keyword evidence="3" id="KW-1185">Reference proteome</keyword>
<dbReference type="RefSeq" id="WP_088215087.1">
    <property type="nucleotide sequence ID" value="NZ_NIPW01000011.1"/>
</dbReference>